<dbReference type="AlphaFoldDB" id="A0AB39Y058"/>
<protein>
    <submittedName>
        <fullName evidence="1">Uncharacterized protein</fullName>
    </submittedName>
</protein>
<dbReference type="EMBL" id="CP165727">
    <property type="protein sequence ID" value="XDV63455.1"/>
    <property type="molecule type" value="Genomic_DNA"/>
</dbReference>
<proteinExistence type="predicted"/>
<dbReference type="RefSeq" id="WP_159047255.1">
    <property type="nucleotide sequence ID" value="NZ_CP165727.1"/>
</dbReference>
<name>A0AB39Y058_9ACTN</name>
<sequence length="254" mass="27850">MIPTPPSVPVECIRIRDARTGTGHPHHPAYYEIVDPQEIAEVLAVWPDEPAATGTHEPSDPGIKFLSCMCWEHEPGGSDDPRIRELPNVMRPQPLAQLLDSRAADGIPARHRARWAAAAPGGLRGYAEAMARGEEPEPPAGIALSVAFAWQGAARENPADAASLLADAAPQRLLTGAGTAELAWAVRETDRGGLDAAVRFFASEEFTTRHPKRRRVPDTARDLLLRHARSHRPTDLPVLERRLLRTPDDRVRRS</sequence>
<evidence type="ECO:0000313" key="1">
    <source>
        <dbReference type="EMBL" id="XDV63455.1"/>
    </source>
</evidence>
<gene>
    <name evidence="1" type="ORF">AB5J51_11185</name>
</gene>
<reference evidence="1" key="1">
    <citation type="submission" date="2024-08" db="EMBL/GenBank/DDBJ databases">
        <authorList>
            <person name="Yu S.T."/>
        </authorList>
    </citation>
    <scope>NUCLEOTIDE SEQUENCE</scope>
    <source>
        <strain evidence="1">R33</strain>
    </source>
</reference>
<organism evidence="1">
    <name type="scientific">Streptomyces sp. R33</name>
    <dbReference type="NCBI Taxonomy" id="3238629"/>
    <lineage>
        <taxon>Bacteria</taxon>
        <taxon>Bacillati</taxon>
        <taxon>Actinomycetota</taxon>
        <taxon>Actinomycetes</taxon>
        <taxon>Kitasatosporales</taxon>
        <taxon>Streptomycetaceae</taxon>
        <taxon>Streptomyces</taxon>
    </lineage>
</organism>
<accession>A0AB39Y058</accession>